<dbReference type="GO" id="GO:0070973">
    <property type="term" value="P:protein localization to endoplasmic reticulum exit site"/>
    <property type="evidence" value="ECO:0007669"/>
    <property type="project" value="TreeGrafter"/>
</dbReference>
<dbReference type="Pfam" id="PF12932">
    <property type="entry name" value="Sec16"/>
    <property type="match status" value="1"/>
</dbReference>
<evidence type="ECO:0000256" key="1">
    <source>
        <dbReference type="ARBA" id="ARBA00004397"/>
    </source>
</evidence>
<evidence type="ECO:0000259" key="10">
    <source>
        <dbReference type="Pfam" id="PF12932"/>
    </source>
</evidence>
<dbReference type="OrthoDB" id="8918678at2759"/>
<dbReference type="Gene3D" id="1.25.40.1030">
    <property type="match status" value="1"/>
</dbReference>
<feature type="region of interest" description="Disordered" evidence="8">
    <location>
        <begin position="298"/>
        <end position="370"/>
    </location>
</feature>
<reference evidence="11" key="2">
    <citation type="submission" date="2021-10" db="EMBL/GenBank/DDBJ databases">
        <title>Phylogenomics reveals ancestral predisposition of the termite-cultivated fungus Termitomyces towards a domesticated lifestyle.</title>
        <authorList>
            <person name="Auxier B."/>
            <person name="Grum-Grzhimaylo A."/>
            <person name="Cardenas M.E."/>
            <person name="Lodge J.D."/>
            <person name="Laessoe T."/>
            <person name="Pedersen O."/>
            <person name="Smith M.E."/>
            <person name="Kuyper T.W."/>
            <person name="Franco-Molano E.A."/>
            <person name="Baroni T.J."/>
            <person name="Aanen D.K."/>
        </authorList>
    </citation>
    <scope>NUCLEOTIDE SEQUENCE</scope>
    <source>
        <strain evidence="11">D49</strain>
    </source>
</reference>
<dbReference type="PANTHER" id="PTHR13402">
    <property type="entry name" value="RGPR-RELATED"/>
    <property type="match status" value="1"/>
</dbReference>
<comment type="caution">
    <text evidence="11">The sequence shown here is derived from an EMBL/GenBank/DDBJ whole genome shotgun (WGS) entry which is preliminary data.</text>
</comment>
<keyword evidence="5 7" id="KW-0931">ER-Golgi transport</keyword>
<sequence>MNGVEAAASLFGSEELGSDPFASLGGVPPQSSENDLFSGDGASTNSGFLDGPQPSDLFPLEDISAQDAYQYNTQTYNGYSTNSTYSDMAAGTTSQTGWYSSQGSSQNYPQPPQSTEAKLNTTAESYAPQHEYQSTNNAYAAYVPSVNAYAPTPAFENPVQNQSTYNPYLPSQVSSSYAPPQPAALVNSSYSPNAYAPTVTQALGSQNTPVFGGARTPYAVPVQQTTPHQPSSLVPVPAPTPTSTVTRPKISNAYDPPFPTVAKGKRGTRSGSGPQSYGYSAYEAISPPVKAYTSQALQYSTSQTPPPQGTPSQQIPPTQLPNRNHPTYRPPSRPNSSHDLLEQNPSGIHPTNLNTHINREGDNFTTEGSTDNYVAETQPYRVHRIQQSAGEETAPLSDIVQTSLNSSSPQVFDVSHVDCFSEPLNGHSPYAASTRSAEEERIQLSSTSGSDVSASISLVTSFRVDSPHRQPLPPSPTSSQHRRASPFSETHILSKKSTASPRPFVEYPRQAVLEVELPTATRETVHTSNIRSPQQTYNSPLRTSSPATSIINGSHSPPTAVAHSYLHKSSAGGDRAASPVRLLNGQIDTIPDPYAPPKAQATGYPTETTVSPSTVPRTVNPAPPTPKNYSAYSYIPSENTERCRSMSNSSMLSSASTSLEDPYAPSQRPKPMPSETEYGISSTRSNYTDGQNVNPQLAVHSDYLGQDVLVKTFQTAYAPSPSLMGANDPLGRTSTRVPIFSFGFGGKFVTCFHGANQLNTGFDVALSSRNSTGIHIRVLNKLIPESALDTSTSVFPGPLFGDSLTTSLVRTGTTAQTKTKKAKVTKYLSERTDELSLGLRYLKPGSLESLRAEAKLILIKLLKLMVEHDGHLTGTSDLDIAVRLALVPRLEGTFGSHGFSAIADTQASPLPGFSGESHEAPISVTNLRSSTLDKIQDFLLRGERRQAYHYALDEKLWAHAMVISSSIDKEAWKEVVSEFLRTELGSNTGQSIGDSFLPVNGRQSLRTAYSLFSGQGAALGNTHVSQQVDSMKLISFAVQELMPQNLLGRTNGHLQPPRASRLTPRTPSFAGGAPVPASGIPPEALGNWAETVAMMLSNPLSQETSAAISALGDNLAASQMFEAAHICYILAPQTSPWGGIGHPSARFILVGSRNPQTWPNFAKDQDPLIFSEILEFALSLGAPVKGQDVFTGISHLQAYRFIRAVALADIGDIQQANRYCDAIAASVQRNSPYATPALLEQLKGLSDRIAGVTQVDKSFWTGAKLSKPSLDTIGGWLEGRFTKLVTGDVDTDKVPEEEVIKPDDSGFSGPFSHYSTISSATPSARSSPVPSMVNLNVLPPARTGSAMAVAPTYTYPHIDRASSAMDYVTRRPSPGPRIASANASTTSFASAPSFGQALNSQHSYNGYSPSEDLVTPRPSAAADDESTGQEAHWWGGTTYAEDTPTAATFLRVDGNTVPADASSNGFISLMDSPSYTVGPPAPLSASTQSSTQYEGEDEDLGFGNSKHKLDKGENRQATTSPSPEPIKPTTQPESEATPAPAGGGWLSRWWKKSDAPAGPVKASLGEESAFYYDKELKRWVNKKAGGADAPKPATPPPPPSRAQTASPGMSGSRPPLASEAVPNRSASAIDLSTSPPSRTVMRVRSNLVPAPDSAPSTPTGTRLAPSGPPPGRPKSQASKRNIRSRYVDVFQQETSA</sequence>
<gene>
    <name evidence="11" type="ORF">H0H81_000390</name>
</gene>
<feature type="compositionally biased region" description="Polar residues" evidence="8">
    <location>
        <begin position="1484"/>
        <end position="1493"/>
    </location>
</feature>
<evidence type="ECO:0000256" key="2">
    <source>
        <dbReference type="ARBA" id="ARBA00005927"/>
    </source>
</evidence>
<dbReference type="CDD" id="cd09233">
    <property type="entry name" value="ACE1-Sec16-like"/>
    <property type="match status" value="1"/>
</dbReference>
<dbReference type="InterPro" id="IPR024340">
    <property type="entry name" value="Sec16_CCD"/>
</dbReference>
<dbReference type="GO" id="GO:0070971">
    <property type="term" value="C:endoplasmic reticulum exit site"/>
    <property type="evidence" value="ECO:0007669"/>
    <property type="project" value="UniProtKB-ARBA"/>
</dbReference>
<feature type="region of interest" description="Disordered" evidence="8">
    <location>
        <begin position="430"/>
        <end position="450"/>
    </location>
</feature>
<dbReference type="Proteomes" id="UP000717328">
    <property type="component" value="Unassembled WGS sequence"/>
</dbReference>
<evidence type="ECO:0000259" key="9">
    <source>
        <dbReference type="Pfam" id="PF12931"/>
    </source>
</evidence>
<comment type="function">
    <text evidence="6 7">Involved in the initiation of assembly of the COPII coat required for the formation of transport vesicles from the endoplasmic reticulum (ER) and the selection of cargo molecules. Also involved in autophagy.</text>
</comment>
<evidence type="ECO:0000313" key="11">
    <source>
        <dbReference type="EMBL" id="KAG5638379.1"/>
    </source>
</evidence>
<feature type="compositionally biased region" description="Polar residues" evidence="8">
    <location>
        <begin position="526"/>
        <end position="557"/>
    </location>
</feature>
<proteinExistence type="inferred from homology"/>
<feature type="region of interest" description="Disordered" evidence="8">
    <location>
        <begin position="462"/>
        <end position="490"/>
    </location>
</feature>
<feature type="region of interest" description="Disordered" evidence="8">
    <location>
        <begin position="222"/>
        <end position="275"/>
    </location>
</feature>
<feature type="region of interest" description="Disordered" evidence="8">
    <location>
        <begin position="523"/>
        <end position="561"/>
    </location>
</feature>
<feature type="compositionally biased region" description="Polar residues" evidence="8">
    <location>
        <begin position="334"/>
        <end position="356"/>
    </location>
</feature>
<evidence type="ECO:0000256" key="4">
    <source>
        <dbReference type="ARBA" id="ARBA00022824"/>
    </source>
</evidence>
<feature type="compositionally biased region" description="Low complexity" evidence="8">
    <location>
        <begin position="645"/>
        <end position="659"/>
    </location>
</feature>
<protein>
    <recommendedName>
        <fullName evidence="7">Protein transport protein sec16</fullName>
    </recommendedName>
</protein>
<feature type="region of interest" description="Disordered" evidence="8">
    <location>
        <begin position="1478"/>
        <end position="1566"/>
    </location>
</feature>
<organism evidence="11 12">
    <name type="scientific">Sphagnurus paluster</name>
    <dbReference type="NCBI Taxonomy" id="117069"/>
    <lineage>
        <taxon>Eukaryota</taxon>
        <taxon>Fungi</taxon>
        <taxon>Dikarya</taxon>
        <taxon>Basidiomycota</taxon>
        <taxon>Agaricomycotina</taxon>
        <taxon>Agaricomycetes</taxon>
        <taxon>Agaricomycetidae</taxon>
        <taxon>Agaricales</taxon>
        <taxon>Tricholomatineae</taxon>
        <taxon>Lyophyllaceae</taxon>
        <taxon>Sphagnurus</taxon>
    </lineage>
</organism>
<keyword evidence="12" id="KW-1185">Reference proteome</keyword>
<evidence type="ECO:0000256" key="6">
    <source>
        <dbReference type="ARBA" id="ARBA00024687"/>
    </source>
</evidence>
<keyword evidence="7" id="KW-0072">Autophagy</keyword>
<evidence type="ECO:0000256" key="3">
    <source>
        <dbReference type="ARBA" id="ARBA00022448"/>
    </source>
</evidence>
<evidence type="ECO:0000256" key="5">
    <source>
        <dbReference type="ARBA" id="ARBA00022892"/>
    </source>
</evidence>
<feature type="compositionally biased region" description="Polar residues" evidence="8">
    <location>
        <begin position="1624"/>
        <end position="1637"/>
    </location>
</feature>
<dbReference type="Pfam" id="PF12931">
    <property type="entry name" value="TPR_Sec16"/>
    <property type="match status" value="1"/>
</dbReference>
<feature type="domain" description="Sec16 central conserved" evidence="10">
    <location>
        <begin position="737"/>
        <end position="870"/>
    </location>
</feature>
<dbReference type="GO" id="GO:0012507">
    <property type="term" value="C:ER to Golgi transport vesicle membrane"/>
    <property type="evidence" value="ECO:0007669"/>
    <property type="project" value="TreeGrafter"/>
</dbReference>
<feature type="region of interest" description="Disordered" evidence="8">
    <location>
        <begin position="594"/>
        <end position="679"/>
    </location>
</feature>
<keyword evidence="7" id="KW-0653">Protein transport</keyword>
<dbReference type="EMBL" id="JABCKI010005766">
    <property type="protein sequence ID" value="KAG5638379.1"/>
    <property type="molecule type" value="Genomic_DNA"/>
</dbReference>
<feature type="region of interest" description="Disordered" evidence="8">
    <location>
        <begin position="1582"/>
        <end position="1696"/>
    </location>
</feature>
<reference evidence="11" key="1">
    <citation type="submission" date="2021-02" db="EMBL/GenBank/DDBJ databases">
        <authorList>
            <person name="Nieuwenhuis M."/>
            <person name="Van De Peppel L.J.J."/>
        </authorList>
    </citation>
    <scope>NUCLEOTIDE SEQUENCE</scope>
    <source>
        <strain evidence="11">D49</strain>
    </source>
</reference>
<evidence type="ECO:0000256" key="7">
    <source>
        <dbReference type="RuleBase" id="RU364101"/>
    </source>
</evidence>
<keyword evidence="4 7" id="KW-0256">Endoplasmic reticulum</keyword>
<evidence type="ECO:0000313" key="12">
    <source>
        <dbReference type="Proteomes" id="UP000717328"/>
    </source>
</evidence>
<feature type="compositionally biased region" description="Polar residues" evidence="8">
    <location>
        <begin position="29"/>
        <end position="47"/>
    </location>
</feature>
<dbReference type="GO" id="GO:0016192">
    <property type="term" value="P:vesicle-mediated transport"/>
    <property type="evidence" value="ECO:0007669"/>
    <property type="project" value="UniProtKB-KW"/>
</dbReference>
<evidence type="ECO:0000256" key="8">
    <source>
        <dbReference type="SAM" id="MobiDB-lite"/>
    </source>
</evidence>
<dbReference type="PANTHER" id="PTHR13402:SF6">
    <property type="entry name" value="SECRETORY 16, ISOFORM I"/>
    <property type="match status" value="1"/>
</dbReference>
<dbReference type="InterPro" id="IPR024298">
    <property type="entry name" value="Sec16_Sec23-bd"/>
</dbReference>
<comment type="subcellular location">
    <subcellularLocation>
        <location evidence="1">Endoplasmic reticulum membrane</location>
        <topology evidence="1">Peripheral membrane protein</topology>
        <orientation evidence="1">Cytoplasmic side</orientation>
    </subcellularLocation>
</comment>
<feature type="domain" description="Sec16 Sec23-binding" evidence="9">
    <location>
        <begin position="935"/>
        <end position="1288"/>
    </location>
</feature>
<dbReference type="GO" id="GO:0015031">
    <property type="term" value="P:protein transport"/>
    <property type="evidence" value="ECO:0007669"/>
    <property type="project" value="UniProtKB-KW"/>
</dbReference>
<accession>A0A9P7FU42</accession>
<name>A0A9P7FU42_9AGAR</name>
<feature type="region of interest" description="Disordered" evidence="8">
    <location>
        <begin position="92"/>
        <end position="118"/>
    </location>
</feature>
<keyword evidence="7" id="KW-0472">Membrane</keyword>
<comment type="similarity">
    <text evidence="2 7">Belongs to the SEC16 family.</text>
</comment>
<feature type="compositionally biased region" description="Low complexity" evidence="8">
    <location>
        <begin position="605"/>
        <end position="619"/>
    </location>
</feature>
<feature type="region of interest" description="Disordered" evidence="8">
    <location>
        <begin position="1400"/>
        <end position="1429"/>
    </location>
</feature>
<feature type="region of interest" description="Disordered" evidence="8">
    <location>
        <begin position="1"/>
        <end position="63"/>
    </location>
</feature>
<dbReference type="GO" id="GO:0005789">
    <property type="term" value="C:endoplasmic reticulum membrane"/>
    <property type="evidence" value="ECO:0007669"/>
    <property type="project" value="UniProtKB-SubCell"/>
</dbReference>
<feature type="compositionally biased region" description="Low complexity" evidence="8">
    <location>
        <begin position="230"/>
        <end position="248"/>
    </location>
</feature>
<dbReference type="GO" id="GO:0007030">
    <property type="term" value="P:Golgi organization"/>
    <property type="evidence" value="ECO:0007669"/>
    <property type="project" value="TreeGrafter"/>
</dbReference>
<dbReference type="GO" id="GO:0006914">
    <property type="term" value="P:autophagy"/>
    <property type="evidence" value="ECO:0007669"/>
    <property type="project" value="UniProtKB-KW"/>
</dbReference>
<keyword evidence="3 7" id="KW-0813">Transport</keyword>